<evidence type="ECO:0000256" key="4">
    <source>
        <dbReference type="ARBA" id="ARBA00022989"/>
    </source>
</evidence>
<dbReference type="RefSeq" id="WP_018543450.1">
    <property type="nucleotide sequence ID" value="NZ_AP018548.1"/>
</dbReference>
<dbReference type="Proteomes" id="UP000278419">
    <property type="component" value="Chromosome"/>
</dbReference>
<organism evidence="7 8">
    <name type="scientific">Streptococcus anginosus</name>
    <dbReference type="NCBI Taxonomy" id="1328"/>
    <lineage>
        <taxon>Bacteria</taxon>
        <taxon>Bacillati</taxon>
        <taxon>Bacillota</taxon>
        <taxon>Bacilli</taxon>
        <taxon>Lactobacillales</taxon>
        <taxon>Streptococcaceae</taxon>
        <taxon>Streptococcus</taxon>
        <taxon>Streptococcus anginosus group</taxon>
    </lineage>
</organism>
<evidence type="ECO:0000256" key="2">
    <source>
        <dbReference type="ARBA" id="ARBA00022475"/>
    </source>
</evidence>
<feature type="transmembrane region" description="Helical" evidence="6">
    <location>
        <begin position="391"/>
        <end position="416"/>
    </location>
</feature>
<feature type="transmembrane region" description="Helical" evidence="6">
    <location>
        <begin position="259"/>
        <end position="279"/>
    </location>
</feature>
<dbReference type="GO" id="GO:0005886">
    <property type="term" value="C:plasma membrane"/>
    <property type="evidence" value="ECO:0007669"/>
    <property type="project" value="UniProtKB-SubCell"/>
</dbReference>
<evidence type="ECO:0000256" key="5">
    <source>
        <dbReference type="ARBA" id="ARBA00023136"/>
    </source>
</evidence>
<keyword evidence="3 6" id="KW-0812">Transmembrane</keyword>
<comment type="subcellular location">
    <subcellularLocation>
        <location evidence="1">Cell membrane</location>
        <topology evidence="1">Multi-pass membrane protein</topology>
    </subcellularLocation>
</comment>
<feature type="transmembrane region" description="Helical" evidence="6">
    <location>
        <begin position="366"/>
        <end position="385"/>
    </location>
</feature>
<feature type="transmembrane region" description="Helical" evidence="6">
    <location>
        <begin position="112"/>
        <end position="135"/>
    </location>
</feature>
<keyword evidence="5 6" id="KW-0472">Membrane</keyword>
<dbReference type="AlphaFoldDB" id="A0A448AHU5"/>
<feature type="transmembrane region" description="Helical" evidence="6">
    <location>
        <begin position="335"/>
        <end position="354"/>
    </location>
</feature>
<feature type="transmembrane region" description="Helical" evidence="6">
    <location>
        <begin position="300"/>
        <end position="329"/>
    </location>
</feature>
<feature type="transmembrane region" description="Helical" evidence="6">
    <location>
        <begin position="45"/>
        <end position="62"/>
    </location>
</feature>
<proteinExistence type="predicted"/>
<accession>A0A448AHU5</accession>
<dbReference type="GeneID" id="93963428"/>
<evidence type="ECO:0000313" key="7">
    <source>
        <dbReference type="EMBL" id="VED97945.1"/>
    </source>
</evidence>
<evidence type="ECO:0000313" key="8">
    <source>
        <dbReference type="Proteomes" id="UP000278419"/>
    </source>
</evidence>
<dbReference type="InterPro" id="IPR050833">
    <property type="entry name" value="Poly_Biosynth_Transport"/>
</dbReference>
<dbReference type="PANTHER" id="PTHR30250:SF11">
    <property type="entry name" value="O-ANTIGEN TRANSPORTER-RELATED"/>
    <property type="match status" value="1"/>
</dbReference>
<keyword evidence="2" id="KW-1003">Cell membrane</keyword>
<dbReference type="PANTHER" id="PTHR30250">
    <property type="entry name" value="PST FAMILY PREDICTED COLANIC ACID TRANSPORTER"/>
    <property type="match status" value="1"/>
</dbReference>
<feature type="transmembrane region" description="Helical" evidence="6">
    <location>
        <begin position="212"/>
        <end position="233"/>
    </location>
</feature>
<evidence type="ECO:0000256" key="6">
    <source>
        <dbReference type="SAM" id="Phobius"/>
    </source>
</evidence>
<evidence type="ECO:0000256" key="3">
    <source>
        <dbReference type="ARBA" id="ARBA00022692"/>
    </source>
</evidence>
<dbReference type="EMBL" id="LR134283">
    <property type="protein sequence ID" value="VED97945.1"/>
    <property type="molecule type" value="Genomic_DNA"/>
</dbReference>
<name>A0A448AHU5_STRAP</name>
<gene>
    <name evidence="7" type="primary">rgpX3</name>
    <name evidence="7" type="ORF">NCTC10713_00887</name>
</gene>
<sequence>MKIKTNPSAKEIYFWNLLGNLAAAAVSVIYLLIVTRLQSAKIADQYSLAMSIGNLWVIIGLFQVRNYQGTDVKKHHSFDSYFLTRMLTILIMILTIIPYLRLVHYDMSCPSLLIMLLLLLYRISDAFSDLFQGLFQQEERLDIAGKSMVYRYSLSIIILFVGLLFSKSLIFSLLILGLFNIFFIIIYDYQFSKNFVKINLSSLFVLDNLKNCFQIIKICFPLFFYGFVLNQIFNEPRLVIALELQKGLLKSGLQRDYNILFMPVFFMSLCVLVIRPLITELSKCWYEKNLQKFDSIVKKLLIMLLGLGIIVTTAAFFIGVPILSLIFGINLSDNTLALTILVFSGILYSVALVFENILTIFRKHSYLIVVYILMFIVSKCITKFQVETNGILGAAISFMIVMFIYMLGSFGIFIWIRKRKI</sequence>
<evidence type="ECO:0000256" key="1">
    <source>
        <dbReference type="ARBA" id="ARBA00004651"/>
    </source>
</evidence>
<keyword evidence="4 6" id="KW-1133">Transmembrane helix</keyword>
<feature type="transmembrane region" description="Helical" evidence="6">
    <location>
        <begin position="82"/>
        <end position="100"/>
    </location>
</feature>
<feature type="transmembrane region" description="Helical" evidence="6">
    <location>
        <begin position="12"/>
        <end position="33"/>
    </location>
</feature>
<feature type="transmembrane region" description="Helical" evidence="6">
    <location>
        <begin position="171"/>
        <end position="191"/>
    </location>
</feature>
<protein>
    <submittedName>
        <fullName evidence="7">Polysaccharide biosynthesis protein</fullName>
    </submittedName>
</protein>
<feature type="transmembrane region" description="Helical" evidence="6">
    <location>
        <begin position="147"/>
        <end position="165"/>
    </location>
</feature>
<reference evidence="7 8" key="1">
    <citation type="submission" date="2018-12" db="EMBL/GenBank/DDBJ databases">
        <authorList>
            <consortium name="Pathogen Informatics"/>
        </authorList>
    </citation>
    <scope>NUCLEOTIDE SEQUENCE [LARGE SCALE GENOMIC DNA]</scope>
    <source>
        <strain evidence="7 8">NCTC10713</strain>
    </source>
</reference>